<sequence length="143" mass="15056">MQPYPGMVISYVHREDAVIIDPPGFLAAARAAYRADNPDAGEEDARRAIADVYDAAHALIDRYGSIASEHGEVAAGATPRRRMSGGVGLPPGDRVRDRPDGLSPAGSIGQVAVGEIPSLQDYGCALPDLVDLIVEPLRRAEPG</sequence>
<dbReference type="Proteomes" id="UP000598174">
    <property type="component" value="Unassembled WGS sequence"/>
</dbReference>
<evidence type="ECO:0000313" key="3">
    <source>
        <dbReference type="Proteomes" id="UP000598174"/>
    </source>
</evidence>
<evidence type="ECO:0000256" key="1">
    <source>
        <dbReference type="SAM" id="MobiDB-lite"/>
    </source>
</evidence>
<keyword evidence="3" id="KW-1185">Reference proteome</keyword>
<accession>A0A919MB31</accession>
<protein>
    <submittedName>
        <fullName evidence="2">Uncharacterized protein</fullName>
    </submittedName>
</protein>
<gene>
    <name evidence="2" type="ORF">Afe05nite_50710</name>
</gene>
<dbReference type="AlphaFoldDB" id="A0A919MB31"/>
<dbReference type="EMBL" id="BOMM01000047">
    <property type="protein sequence ID" value="GIE13231.1"/>
    <property type="molecule type" value="Genomic_DNA"/>
</dbReference>
<comment type="caution">
    <text evidence="2">The sequence shown here is derived from an EMBL/GenBank/DDBJ whole genome shotgun (WGS) entry which is preliminary data.</text>
</comment>
<name>A0A919MB31_9ACTN</name>
<reference evidence="2" key="1">
    <citation type="submission" date="2021-01" db="EMBL/GenBank/DDBJ databases">
        <title>Whole genome shotgun sequence of Actinoplanes ferrugineus NBRC 15555.</title>
        <authorList>
            <person name="Komaki H."/>
            <person name="Tamura T."/>
        </authorList>
    </citation>
    <scope>NUCLEOTIDE SEQUENCE</scope>
    <source>
        <strain evidence="2">NBRC 15555</strain>
    </source>
</reference>
<proteinExistence type="predicted"/>
<organism evidence="2 3">
    <name type="scientific">Paractinoplanes ferrugineus</name>
    <dbReference type="NCBI Taxonomy" id="113564"/>
    <lineage>
        <taxon>Bacteria</taxon>
        <taxon>Bacillati</taxon>
        <taxon>Actinomycetota</taxon>
        <taxon>Actinomycetes</taxon>
        <taxon>Micromonosporales</taxon>
        <taxon>Micromonosporaceae</taxon>
        <taxon>Paractinoplanes</taxon>
    </lineage>
</organism>
<evidence type="ECO:0000313" key="2">
    <source>
        <dbReference type="EMBL" id="GIE13231.1"/>
    </source>
</evidence>
<feature type="region of interest" description="Disordered" evidence="1">
    <location>
        <begin position="74"/>
        <end position="106"/>
    </location>
</feature>